<keyword evidence="2" id="KW-0227">DNA damage</keyword>
<dbReference type="PANTHER" id="PTHR12162">
    <property type="entry name" value="NIBRIN-RELATED"/>
    <property type="match status" value="1"/>
</dbReference>
<dbReference type="GO" id="GO:0007095">
    <property type="term" value="P:mitotic G2 DNA damage checkpoint signaling"/>
    <property type="evidence" value="ECO:0007669"/>
    <property type="project" value="InterPro"/>
</dbReference>
<proteinExistence type="inferred from homology"/>
<keyword evidence="9" id="KW-1185">Reference proteome</keyword>
<evidence type="ECO:0000256" key="1">
    <source>
        <dbReference type="ARBA" id="ARBA00004123"/>
    </source>
</evidence>
<evidence type="ECO:0000256" key="4">
    <source>
        <dbReference type="ARBA" id="ARBA00023242"/>
    </source>
</evidence>
<feature type="compositionally biased region" description="Basic and acidic residues" evidence="6">
    <location>
        <begin position="490"/>
        <end position="504"/>
    </location>
</feature>
<dbReference type="EMBL" id="JAPVEA010000001">
    <property type="protein sequence ID" value="KAJ5464418.1"/>
    <property type="molecule type" value="Genomic_DNA"/>
</dbReference>
<feature type="region of interest" description="Disordered" evidence="6">
    <location>
        <begin position="569"/>
        <end position="603"/>
    </location>
</feature>
<evidence type="ECO:0000256" key="5">
    <source>
        <dbReference type="ARBA" id="ARBA00044757"/>
    </source>
</evidence>
<evidence type="ECO:0000256" key="2">
    <source>
        <dbReference type="ARBA" id="ARBA00022763"/>
    </source>
</evidence>
<evidence type="ECO:0000313" key="8">
    <source>
        <dbReference type="EMBL" id="KAJ5464418.1"/>
    </source>
</evidence>
<dbReference type="GO" id="GO:0003684">
    <property type="term" value="F:damaged DNA binding"/>
    <property type="evidence" value="ECO:0007669"/>
    <property type="project" value="TreeGrafter"/>
</dbReference>
<gene>
    <name evidence="8" type="ORF">N7458_000104</name>
</gene>
<accession>A0AAD6CFI7</accession>
<dbReference type="Pfam" id="PF00498">
    <property type="entry name" value="FHA"/>
    <property type="match status" value="1"/>
</dbReference>
<reference evidence="8" key="2">
    <citation type="journal article" date="2023" name="IMA Fungus">
        <title>Comparative genomic study of the Penicillium genus elucidates a diverse pangenome and 15 lateral gene transfer events.</title>
        <authorList>
            <person name="Petersen C."/>
            <person name="Sorensen T."/>
            <person name="Nielsen M.R."/>
            <person name="Sondergaard T.E."/>
            <person name="Sorensen J.L."/>
            <person name="Fitzpatrick D.A."/>
            <person name="Frisvad J.C."/>
            <person name="Nielsen K.L."/>
        </authorList>
    </citation>
    <scope>NUCLEOTIDE SEQUENCE</scope>
    <source>
        <strain evidence="8">IBT 16125</strain>
    </source>
</reference>
<comment type="similarity">
    <text evidence="5">Belongs to the Nibrin family.</text>
</comment>
<dbReference type="InterPro" id="IPR000253">
    <property type="entry name" value="FHA_dom"/>
</dbReference>
<dbReference type="PANTHER" id="PTHR12162:SF0">
    <property type="entry name" value="NIBRIN"/>
    <property type="match status" value="1"/>
</dbReference>
<dbReference type="FunFam" id="3.40.50.10980:FF:000002">
    <property type="entry name" value="DNA damage response protein RcaA"/>
    <property type="match status" value="1"/>
</dbReference>
<feature type="region of interest" description="Disordered" evidence="6">
    <location>
        <begin position="359"/>
        <end position="412"/>
    </location>
</feature>
<dbReference type="InterPro" id="IPR040227">
    <property type="entry name" value="Nibrin-rel"/>
</dbReference>
<sequence>MWILDSAGDFLNGKRLWLRPGKQYLFGRILLDDVRHAIPNKSISRKHMLIEVSNVEPRDGTRTHARTKLSITDLDSSRGTMVNGERIQGKHALKGDEHSIMLGHYPHALRIKWQPVVLSFSFSSKEMRVKDPLAKVRARLENLDIKTIIPYLVDQTTHVVQSKRNTAKGLQALINGKYIVQNSYIDALVYATTPTDLENDASASPLELDFDSAWPDPTEHLPPAANEPISRPAAAFAPNPSRVNVFEGYTFVFGDPSQFENLQAAINNGQGKALLYQVKDGETTAEEIVQYMRSAAGQKGVGAERDEPGGVVLVRFRSKGQFEPWSIDLGNEVALMTDQRVIEQREFLDAILGNDASPLCRPLPREEGESQAPTPAPPERPPRNTVSHASLSISPPSEEIPSAATQKPAPRARKYVSKMKTFDDGFDMESVPVYVPDDAAQDTTATQAMDLEPAQLNEPSQAMSIVEEDEENDAVAELLPGARAMKRRRAEMSEDRQGILDTRLKTKAAPNPKRAKLDVREAARKHRQEEEEEQQRQAEEDRHLSQDVDVEKLRNLAIVEEMDIPVREPAVREDESSDRWDDRWNGRKNFKRFRRKGEPQHARQRIQSVIVPLEEVTRKDFGIGEHYWVSTSKTPGVSQSTNREDRQLRQASIHEDTAISQAEVSIQPSATPDPTPESQSAPSRSRSQKRPRETRDSDNDDEPRFRFRRKR</sequence>
<organism evidence="8 9">
    <name type="scientific">Penicillium daleae</name>
    <dbReference type="NCBI Taxonomy" id="63821"/>
    <lineage>
        <taxon>Eukaryota</taxon>
        <taxon>Fungi</taxon>
        <taxon>Dikarya</taxon>
        <taxon>Ascomycota</taxon>
        <taxon>Pezizomycotina</taxon>
        <taxon>Eurotiomycetes</taxon>
        <taxon>Eurotiomycetidae</taxon>
        <taxon>Eurotiales</taxon>
        <taxon>Aspergillaceae</taxon>
        <taxon>Penicillium</taxon>
    </lineage>
</organism>
<dbReference type="Gene3D" id="2.60.200.20">
    <property type="match status" value="1"/>
</dbReference>
<dbReference type="Proteomes" id="UP001213681">
    <property type="component" value="Unassembled WGS sequence"/>
</dbReference>
<dbReference type="InterPro" id="IPR032429">
    <property type="entry name" value="Nibrin_BRCT2"/>
</dbReference>
<dbReference type="PROSITE" id="PS50006">
    <property type="entry name" value="FHA_DOMAIN"/>
    <property type="match status" value="1"/>
</dbReference>
<feature type="region of interest" description="Disordered" evidence="6">
    <location>
        <begin position="486"/>
        <end position="547"/>
    </location>
</feature>
<feature type="compositionally biased region" description="Basic and acidic residues" evidence="6">
    <location>
        <begin position="569"/>
        <end position="585"/>
    </location>
</feature>
<comment type="subcellular location">
    <subcellularLocation>
        <location evidence="1">Nucleus</location>
    </subcellularLocation>
</comment>
<evidence type="ECO:0000313" key="9">
    <source>
        <dbReference type="Proteomes" id="UP001213681"/>
    </source>
</evidence>
<name>A0AAD6CFI7_9EURO</name>
<dbReference type="GeneID" id="81593741"/>
<dbReference type="RefSeq" id="XP_056771265.1">
    <property type="nucleotide sequence ID" value="XM_056903498.1"/>
</dbReference>
<evidence type="ECO:0000259" key="7">
    <source>
        <dbReference type="PROSITE" id="PS50006"/>
    </source>
</evidence>
<feature type="compositionally biased region" description="Low complexity" evidence="6">
    <location>
        <begin position="389"/>
        <end position="404"/>
    </location>
</feature>
<comment type="caution">
    <text evidence="8">The sequence shown here is derived from an EMBL/GenBank/DDBJ whole genome shotgun (WGS) entry which is preliminary data.</text>
</comment>
<dbReference type="Pfam" id="PF16508">
    <property type="entry name" value="NIBRIN_BRCT_II"/>
    <property type="match status" value="1"/>
</dbReference>
<dbReference type="SMART" id="SM00240">
    <property type="entry name" value="FHA"/>
    <property type="match status" value="1"/>
</dbReference>
<evidence type="ECO:0000256" key="6">
    <source>
        <dbReference type="SAM" id="MobiDB-lite"/>
    </source>
</evidence>
<dbReference type="InterPro" id="IPR043014">
    <property type="entry name" value="Nibrin_BRCT2_sf"/>
</dbReference>
<feature type="domain" description="FHA" evidence="7">
    <location>
        <begin position="24"/>
        <end position="87"/>
    </location>
</feature>
<feature type="compositionally biased region" description="Basic and acidic residues" evidence="6">
    <location>
        <begin position="690"/>
        <end position="705"/>
    </location>
</feature>
<keyword evidence="3" id="KW-0234">DNA repair</keyword>
<feature type="compositionally biased region" description="Basic and acidic residues" evidence="6">
    <location>
        <begin position="534"/>
        <end position="547"/>
    </location>
</feature>
<dbReference type="GO" id="GO:0000724">
    <property type="term" value="P:double-strand break repair via homologous recombination"/>
    <property type="evidence" value="ECO:0007669"/>
    <property type="project" value="TreeGrafter"/>
</dbReference>
<dbReference type="SUPFAM" id="SSF49879">
    <property type="entry name" value="SMAD/FHA domain"/>
    <property type="match status" value="1"/>
</dbReference>
<dbReference type="AlphaFoldDB" id="A0AAD6CFI7"/>
<dbReference type="InterPro" id="IPR008984">
    <property type="entry name" value="SMAD_FHA_dom_sf"/>
</dbReference>
<feature type="compositionally biased region" description="Basic residues" evidence="6">
    <location>
        <begin position="586"/>
        <end position="595"/>
    </location>
</feature>
<evidence type="ECO:0000256" key="3">
    <source>
        <dbReference type="ARBA" id="ARBA00023204"/>
    </source>
</evidence>
<feature type="compositionally biased region" description="Polar residues" evidence="6">
    <location>
        <begin position="658"/>
        <end position="685"/>
    </location>
</feature>
<dbReference type="GO" id="GO:0030870">
    <property type="term" value="C:Mre11 complex"/>
    <property type="evidence" value="ECO:0007669"/>
    <property type="project" value="InterPro"/>
</dbReference>
<dbReference type="Gene3D" id="3.40.50.10980">
    <property type="entry name" value="Nibrin, BRCT2 domain"/>
    <property type="match status" value="1"/>
</dbReference>
<feature type="region of interest" description="Disordered" evidence="6">
    <location>
        <begin position="652"/>
        <end position="711"/>
    </location>
</feature>
<protein>
    <recommendedName>
        <fullName evidence="7">FHA domain-containing protein</fullName>
    </recommendedName>
</protein>
<reference evidence="8" key="1">
    <citation type="submission" date="2022-12" db="EMBL/GenBank/DDBJ databases">
        <authorList>
            <person name="Petersen C."/>
        </authorList>
    </citation>
    <scope>NUCLEOTIDE SEQUENCE</scope>
    <source>
        <strain evidence="8">IBT 16125</strain>
    </source>
</reference>
<keyword evidence="4" id="KW-0539">Nucleus</keyword>